<reference evidence="7 8" key="1">
    <citation type="submission" date="2020-02" db="EMBL/GenBank/DDBJ databases">
        <title>Whole-genome analyses of novel actinobacteria.</title>
        <authorList>
            <person name="Sahin N."/>
        </authorList>
    </citation>
    <scope>NUCLEOTIDE SEQUENCE [LARGE SCALE GENOMIC DNA]</scope>
    <source>
        <strain evidence="7 8">A7024</strain>
    </source>
</reference>
<comment type="similarity">
    <text evidence="1">Belongs to the peptidase S33 family.</text>
</comment>
<dbReference type="AlphaFoldDB" id="A0A6G4U246"/>
<dbReference type="Pfam" id="PF08386">
    <property type="entry name" value="Abhydrolase_4"/>
    <property type="match status" value="1"/>
</dbReference>
<accession>A0A6G4U246</accession>
<dbReference type="PANTHER" id="PTHR43248:SF29">
    <property type="entry name" value="TRIPEPTIDYL AMINOPEPTIDASE"/>
    <property type="match status" value="1"/>
</dbReference>
<evidence type="ECO:0000259" key="6">
    <source>
        <dbReference type="Pfam" id="PF08386"/>
    </source>
</evidence>
<gene>
    <name evidence="7" type="ORF">G5C51_15810</name>
</gene>
<dbReference type="RefSeq" id="WP_165237709.1">
    <property type="nucleotide sequence ID" value="NZ_JAAKZV010000060.1"/>
</dbReference>
<proteinExistence type="inferred from homology"/>
<keyword evidence="2 4" id="KW-0732">Signal</keyword>
<comment type="caution">
    <text evidence="7">The sequence shown here is derived from an EMBL/GenBank/DDBJ whole genome shotgun (WGS) entry which is preliminary data.</text>
</comment>
<dbReference type="EMBL" id="JAAKZV010000060">
    <property type="protein sequence ID" value="NGN65357.1"/>
    <property type="molecule type" value="Genomic_DNA"/>
</dbReference>
<dbReference type="Proteomes" id="UP000481583">
    <property type="component" value="Unassembled WGS sequence"/>
</dbReference>
<dbReference type="InterPro" id="IPR029058">
    <property type="entry name" value="AB_hydrolase_fold"/>
</dbReference>
<dbReference type="PROSITE" id="PS51257">
    <property type="entry name" value="PROKAR_LIPOPROTEIN"/>
    <property type="match status" value="1"/>
</dbReference>
<protein>
    <submittedName>
        <fullName evidence="7">Alpha/beta hydrolase</fullName>
    </submittedName>
</protein>
<evidence type="ECO:0000256" key="3">
    <source>
        <dbReference type="ARBA" id="ARBA00022801"/>
    </source>
</evidence>
<feature type="domain" description="AB hydrolase-1" evidence="5">
    <location>
        <begin position="92"/>
        <end position="246"/>
    </location>
</feature>
<evidence type="ECO:0000313" key="8">
    <source>
        <dbReference type="Proteomes" id="UP000481583"/>
    </source>
</evidence>
<feature type="signal peptide" evidence="4">
    <location>
        <begin position="1"/>
        <end position="19"/>
    </location>
</feature>
<keyword evidence="8" id="KW-1185">Reference proteome</keyword>
<evidence type="ECO:0000256" key="1">
    <source>
        <dbReference type="ARBA" id="ARBA00010088"/>
    </source>
</evidence>
<name>A0A6G4U246_9ACTN</name>
<evidence type="ECO:0000259" key="5">
    <source>
        <dbReference type="Pfam" id="PF00561"/>
    </source>
</evidence>
<feature type="domain" description="Peptidase S33 tripeptidyl aminopeptidase-like C-terminal" evidence="6">
    <location>
        <begin position="332"/>
        <end position="420"/>
    </location>
</feature>
<keyword evidence="3 7" id="KW-0378">Hydrolase</keyword>
<dbReference type="InterPro" id="IPR051601">
    <property type="entry name" value="Serine_prot/Carboxylest_S33"/>
</dbReference>
<dbReference type="GO" id="GO:0016787">
    <property type="term" value="F:hydrolase activity"/>
    <property type="evidence" value="ECO:0007669"/>
    <property type="project" value="UniProtKB-KW"/>
</dbReference>
<dbReference type="SUPFAM" id="SSF53474">
    <property type="entry name" value="alpha/beta-Hydrolases"/>
    <property type="match status" value="1"/>
</dbReference>
<dbReference type="InterPro" id="IPR000073">
    <property type="entry name" value="AB_hydrolase_1"/>
</dbReference>
<dbReference type="Pfam" id="PF00561">
    <property type="entry name" value="Abhydrolase_1"/>
    <property type="match status" value="1"/>
</dbReference>
<sequence>MSPRRVIALLASAVLAVLAGCAPRVEIEIDRSRHFHPPPDTSPDGWWPCPVGGAETRECRLVHVPQGGPGSATVALSLSRLPARDPERRVGALVLAPGGPGLSGLQEALAASLDYPAELRDRFDIVGFDRRGVGLSGRVDCGEPKGALDKLRHARDLGSPRTFAAVDADARAYVEGCRMRHGELLGHLGSRAAADDLEAVRVALGEEKISLLMHSYSTIPGQLYVAQHPDRVRSAVFDGVVDPGRRGTAMALRTLHSPEELDDEHVPVPPSRDLPEEVREAFATLDPGKPPLALFLSVHCADFPWPDSVPELLRKLAALRKSGQEAGWRVNTVARDYAACVHWPGRGAPLGAVRPASAAGDSPQVLPLLINSRKDMRTPLAGAERVANRFHAPLLTVRGGQHGLVGYGNRCAEKYAVEHLTGRLRSGASERLTCG</sequence>
<feature type="chain" id="PRO_5039166016" evidence="4">
    <location>
        <begin position="20"/>
        <end position="435"/>
    </location>
</feature>
<evidence type="ECO:0000256" key="4">
    <source>
        <dbReference type="SAM" id="SignalP"/>
    </source>
</evidence>
<organism evidence="7 8">
    <name type="scientific">Streptomyces coryli</name>
    <dbReference type="NCBI Taxonomy" id="1128680"/>
    <lineage>
        <taxon>Bacteria</taxon>
        <taxon>Bacillati</taxon>
        <taxon>Actinomycetota</taxon>
        <taxon>Actinomycetes</taxon>
        <taxon>Kitasatosporales</taxon>
        <taxon>Streptomycetaceae</taxon>
        <taxon>Streptomyces</taxon>
    </lineage>
</organism>
<dbReference type="Gene3D" id="3.40.50.1820">
    <property type="entry name" value="alpha/beta hydrolase"/>
    <property type="match status" value="1"/>
</dbReference>
<evidence type="ECO:0000256" key="2">
    <source>
        <dbReference type="ARBA" id="ARBA00022729"/>
    </source>
</evidence>
<dbReference type="InterPro" id="IPR013595">
    <property type="entry name" value="Pept_S33_TAP-like_C"/>
</dbReference>
<dbReference type="PANTHER" id="PTHR43248">
    <property type="entry name" value="2-SUCCINYL-6-HYDROXY-2,4-CYCLOHEXADIENE-1-CARBOXYLATE SYNTHASE"/>
    <property type="match status" value="1"/>
</dbReference>
<evidence type="ECO:0000313" key="7">
    <source>
        <dbReference type="EMBL" id="NGN65357.1"/>
    </source>
</evidence>